<dbReference type="InterPro" id="IPR039261">
    <property type="entry name" value="FNR_nucleotide-bd"/>
</dbReference>
<comment type="caution">
    <text evidence="2">The sequence shown here is derived from an EMBL/GenBank/DDBJ whole genome shotgun (WGS) entry which is preliminary data.</text>
</comment>
<dbReference type="InterPro" id="IPR007037">
    <property type="entry name" value="SIP_rossman_dom"/>
</dbReference>
<dbReference type="Gene3D" id="3.40.50.80">
    <property type="entry name" value="Nucleotide-binding domain of ferredoxin-NADP reductase (FNR) module"/>
    <property type="match status" value="1"/>
</dbReference>
<evidence type="ECO:0000313" key="3">
    <source>
        <dbReference type="Proteomes" id="UP001500274"/>
    </source>
</evidence>
<dbReference type="InterPro" id="IPR013113">
    <property type="entry name" value="SIP_FAD-bd"/>
</dbReference>
<dbReference type="InterPro" id="IPR017938">
    <property type="entry name" value="Riboflavin_synthase-like_b-brl"/>
</dbReference>
<dbReference type="Proteomes" id="UP001500274">
    <property type="component" value="Unassembled WGS sequence"/>
</dbReference>
<proteinExistence type="predicted"/>
<dbReference type="PANTHER" id="PTHR30157:SF0">
    <property type="entry name" value="NADPH-DEPENDENT FERRIC-CHELATE REDUCTASE"/>
    <property type="match status" value="1"/>
</dbReference>
<dbReference type="InterPro" id="IPR017927">
    <property type="entry name" value="FAD-bd_FR_type"/>
</dbReference>
<dbReference type="Gene3D" id="2.40.30.10">
    <property type="entry name" value="Translation factors"/>
    <property type="match status" value="1"/>
</dbReference>
<evidence type="ECO:0000259" key="1">
    <source>
        <dbReference type="PROSITE" id="PS51384"/>
    </source>
</evidence>
<dbReference type="PANTHER" id="PTHR30157">
    <property type="entry name" value="FERRIC REDUCTASE, NADPH-DEPENDENT"/>
    <property type="match status" value="1"/>
</dbReference>
<evidence type="ECO:0000313" key="2">
    <source>
        <dbReference type="EMBL" id="GAA2587198.1"/>
    </source>
</evidence>
<gene>
    <name evidence="2" type="ORF">GCM10009862_27810</name>
</gene>
<dbReference type="Pfam" id="PF04954">
    <property type="entry name" value="SIP"/>
    <property type="match status" value="1"/>
</dbReference>
<dbReference type="InterPro" id="IPR039374">
    <property type="entry name" value="SIP_fam"/>
</dbReference>
<dbReference type="Pfam" id="PF08021">
    <property type="entry name" value="FAD_binding_9"/>
    <property type="match status" value="1"/>
</dbReference>
<dbReference type="RefSeq" id="WP_344230475.1">
    <property type="nucleotide sequence ID" value="NZ_BAAARI010000017.1"/>
</dbReference>
<dbReference type="CDD" id="cd06193">
    <property type="entry name" value="siderophore_interacting"/>
    <property type="match status" value="1"/>
</dbReference>
<name>A0ABP6BVJ3_9MICO</name>
<dbReference type="SUPFAM" id="SSF63380">
    <property type="entry name" value="Riboflavin synthase domain-like"/>
    <property type="match status" value="1"/>
</dbReference>
<accession>A0ABP6BVJ3</accession>
<keyword evidence="3" id="KW-1185">Reference proteome</keyword>
<organism evidence="2 3">
    <name type="scientific">Microbacterium binotii</name>
    <dbReference type="NCBI Taxonomy" id="462710"/>
    <lineage>
        <taxon>Bacteria</taxon>
        <taxon>Bacillati</taxon>
        <taxon>Actinomycetota</taxon>
        <taxon>Actinomycetes</taxon>
        <taxon>Micrococcales</taxon>
        <taxon>Microbacteriaceae</taxon>
        <taxon>Microbacterium</taxon>
    </lineage>
</organism>
<reference evidence="3" key="1">
    <citation type="journal article" date="2019" name="Int. J. Syst. Evol. Microbiol.">
        <title>The Global Catalogue of Microorganisms (GCM) 10K type strain sequencing project: providing services to taxonomists for standard genome sequencing and annotation.</title>
        <authorList>
            <consortium name="The Broad Institute Genomics Platform"/>
            <consortium name="The Broad Institute Genome Sequencing Center for Infectious Disease"/>
            <person name="Wu L."/>
            <person name="Ma J."/>
        </authorList>
    </citation>
    <scope>NUCLEOTIDE SEQUENCE [LARGE SCALE GENOMIC DNA]</scope>
    <source>
        <strain evidence="3">JCM 16365</strain>
    </source>
</reference>
<dbReference type="EMBL" id="BAAARI010000017">
    <property type="protein sequence ID" value="GAA2587198.1"/>
    <property type="molecule type" value="Genomic_DNA"/>
</dbReference>
<dbReference type="PROSITE" id="PS51384">
    <property type="entry name" value="FAD_FR"/>
    <property type="match status" value="1"/>
</dbReference>
<protein>
    <submittedName>
        <fullName evidence="2">Siderophore-interacting protein</fullName>
    </submittedName>
</protein>
<sequence>MTAPRRPPRPQVTLEVIRTVLLTPGMVRVTLGGGGFDAFIDRDETDKYVKLHIPPAGSDLVPPFDMAELRERIPFEQLPSVRTYTVRSVDHVARTLDIDVVTHGDTGVAGRWAAAARPGDLLTFAGPGGGFRPDPAADHVFLVGDESALPAIAAAVEVLPEGAHATAIVETRSAAHRIPLPATVDVIWVDEDHDSPGSLLVDAVAGASWPAGRVHVFAHGEREAMKRLRAVFAERGVARQDLSLSAYWAYGRSEDTFQAEKRLPVGQIFPD</sequence>
<feature type="domain" description="FAD-binding FR-type" evidence="1">
    <location>
        <begin position="9"/>
        <end position="134"/>
    </location>
</feature>